<evidence type="ECO:0000256" key="1">
    <source>
        <dbReference type="ARBA" id="ARBA00004196"/>
    </source>
</evidence>
<dbReference type="RefSeq" id="WP_109622536.1">
    <property type="nucleotide sequence ID" value="NZ_QGDO01000009.1"/>
</dbReference>
<keyword evidence="8" id="KW-1185">Reference proteome</keyword>
<dbReference type="GO" id="GO:0043190">
    <property type="term" value="C:ATP-binding cassette (ABC) transporter complex"/>
    <property type="evidence" value="ECO:0007669"/>
    <property type="project" value="InterPro"/>
</dbReference>
<dbReference type="GO" id="GO:1904680">
    <property type="term" value="F:peptide transmembrane transporter activity"/>
    <property type="evidence" value="ECO:0007669"/>
    <property type="project" value="TreeGrafter"/>
</dbReference>
<dbReference type="InterPro" id="IPR000914">
    <property type="entry name" value="SBP_5_dom"/>
</dbReference>
<keyword evidence="4 5" id="KW-0732">Signal</keyword>
<feature type="signal peptide" evidence="5">
    <location>
        <begin position="1"/>
        <end position="18"/>
    </location>
</feature>
<dbReference type="GO" id="GO:0030288">
    <property type="term" value="C:outer membrane-bounded periplasmic space"/>
    <property type="evidence" value="ECO:0007669"/>
    <property type="project" value="UniProtKB-ARBA"/>
</dbReference>
<evidence type="ECO:0000313" key="8">
    <source>
        <dbReference type="Proteomes" id="UP000245535"/>
    </source>
</evidence>
<proteinExistence type="inferred from homology"/>
<dbReference type="SUPFAM" id="SSF53850">
    <property type="entry name" value="Periplasmic binding protein-like II"/>
    <property type="match status" value="1"/>
</dbReference>
<reference evidence="7 8" key="1">
    <citation type="submission" date="2018-03" db="EMBL/GenBank/DDBJ databases">
        <title>Genomic Encyclopedia of Archaeal and Bacterial Type Strains, Phase II (KMG-II): from individual species to whole genera.</title>
        <authorList>
            <person name="Goeker M."/>
        </authorList>
    </citation>
    <scope>NUCLEOTIDE SEQUENCE [LARGE SCALE GENOMIC DNA]</scope>
    <source>
        <strain evidence="7 8">DSM 28229</strain>
    </source>
</reference>
<comment type="similarity">
    <text evidence="2">Belongs to the bacterial solute-binding protein 5 family.</text>
</comment>
<dbReference type="OrthoDB" id="9772924at2"/>
<dbReference type="CDD" id="cd00995">
    <property type="entry name" value="PBP2_NikA_DppA_OppA_like"/>
    <property type="match status" value="1"/>
</dbReference>
<evidence type="ECO:0000256" key="3">
    <source>
        <dbReference type="ARBA" id="ARBA00022448"/>
    </source>
</evidence>
<feature type="domain" description="Solute-binding protein family 5" evidence="6">
    <location>
        <begin position="85"/>
        <end position="479"/>
    </location>
</feature>
<feature type="chain" id="PRO_5016325248" evidence="5">
    <location>
        <begin position="19"/>
        <end position="575"/>
    </location>
</feature>
<dbReference type="Proteomes" id="UP000245535">
    <property type="component" value="Unassembled WGS sequence"/>
</dbReference>
<evidence type="ECO:0000256" key="5">
    <source>
        <dbReference type="SAM" id="SignalP"/>
    </source>
</evidence>
<dbReference type="GO" id="GO:0015833">
    <property type="term" value="P:peptide transport"/>
    <property type="evidence" value="ECO:0007669"/>
    <property type="project" value="TreeGrafter"/>
</dbReference>
<accession>A0A315ZNL9</accession>
<dbReference type="Gene3D" id="3.10.105.10">
    <property type="entry name" value="Dipeptide-binding Protein, Domain 3"/>
    <property type="match status" value="1"/>
</dbReference>
<keyword evidence="3" id="KW-0813">Transport</keyword>
<dbReference type="Pfam" id="PF00496">
    <property type="entry name" value="SBP_bac_5"/>
    <property type="match status" value="1"/>
</dbReference>
<dbReference type="PANTHER" id="PTHR30290">
    <property type="entry name" value="PERIPLASMIC BINDING COMPONENT OF ABC TRANSPORTER"/>
    <property type="match status" value="1"/>
</dbReference>
<evidence type="ECO:0000256" key="2">
    <source>
        <dbReference type="ARBA" id="ARBA00005695"/>
    </source>
</evidence>
<comment type="caution">
    <text evidence="7">The sequence shown here is derived from an EMBL/GenBank/DDBJ whole genome shotgun (WGS) entry which is preliminary data.</text>
</comment>
<dbReference type="Gene3D" id="3.40.190.10">
    <property type="entry name" value="Periplasmic binding protein-like II"/>
    <property type="match status" value="1"/>
</dbReference>
<name>A0A315ZNL9_SEDFL</name>
<protein>
    <submittedName>
        <fullName evidence="7">Peptide/nickel transport system substrate-binding protein</fullName>
    </submittedName>
</protein>
<dbReference type="EMBL" id="QGDO01000009">
    <property type="protein sequence ID" value="PWJ36109.1"/>
    <property type="molecule type" value="Genomic_DNA"/>
</dbReference>
<dbReference type="Gene3D" id="3.90.76.10">
    <property type="entry name" value="Dipeptide-binding Protein, Domain 1"/>
    <property type="match status" value="1"/>
</dbReference>
<dbReference type="PANTHER" id="PTHR30290:SF10">
    <property type="entry name" value="PERIPLASMIC OLIGOPEPTIDE-BINDING PROTEIN-RELATED"/>
    <property type="match status" value="1"/>
</dbReference>
<dbReference type="InterPro" id="IPR039424">
    <property type="entry name" value="SBP_5"/>
</dbReference>
<organism evidence="7 8">
    <name type="scientific">Sediminitomix flava</name>
    <dbReference type="NCBI Taxonomy" id="379075"/>
    <lineage>
        <taxon>Bacteria</taxon>
        <taxon>Pseudomonadati</taxon>
        <taxon>Bacteroidota</taxon>
        <taxon>Cytophagia</taxon>
        <taxon>Cytophagales</taxon>
        <taxon>Flammeovirgaceae</taxon>
        <taxon>Sediminitomix</taxon>
    </lineage>
</organism>
<sequence>MKKLLLLSFATVFFFSCGAPKKEKEEAAVQFTPANGNKYYGGVFKLNESEYIKTLFPHSIVDIYSYRVASQIYEGLFKFNSKTLEVENGLVDSYELDDSQTLYTFYLKKNAFFHDDACFEGGKGREVTASDIEYCFNLLSTPSRINQNFHLFDHVVKGAREFYQAKREKVEGPSKVEGIKVVNDHTIQIELERPNSMFLYNLARPGAFIFPKEAFELYGEDMRTKSVGTGPFKLASVDEDISIILRKNENYYGVDELGNELPFLDGIHMTFVKDKKIEFLKFQNNELHMMYRVPTDFLIEVLENDSYLIDRSPEMSTQYLAINNAHEVFEDINVRKAFSFAVDRKRILEFVLSGEGYKEGVNGVTPPAFKSYDIDNIDGYNYSPDSARIYLKKAGFPNGKGFPKITLDLNTEGDNYRNVAVELEKQIKLNLNVDVEIKISPISQIIDKSMSGNYQLLRLAWVADYPSPENYLWAFYSKTLPENIAEKSYPNMTRYKNAEFDQFYEKALLASSNKEAFDYFMKAEKVLMKDAPVIVLWYDEGYRILQPNVRNLVNNPIQYRDFSRVYFEQPTMANR</sequence>
<comment type="subcellular location">
    <subcellularLocation>
        <location evidence="1">Cell envelope</location>
    </subcellularLocation>
</comment>
<evidence type="ECO:0000313" key="7">
    <source>
        <dbReference type="EMBL" id="PWJ36109.1"/>
    </source>
</evidence>
<evidence type="ECO:0000256" key="4">
    <source>
        <dbReference type="ARBA" id="ARBA00022729"/>
    </source>
</evidence>
<dbReference type="AlphaFoldDB" id="A0A315ZNL9"/>
<dbReference type="PIRSF" id="PIRSF002741">
    <property type="entry name" value="MppA"/>
    <property type="match status" value="1"/>
</dbReference>
<dbReference type="PROSITE" id="PS51257">
    <property type="entry name" value="PROKAR_LIPOPROTEIN"/>
    <property type="match status" value="1"/>
</dbReference>
<dbReference type="InterPro" id="IPR030678">
    <property type="entry name" value="Peptide/Ni-bd"/>
</dbReference>
<evidence type="ECO:0000259" key="6">
    <source>
        <dbReference type="Pfam" id="PF00496"/>
    </source>
</evidence>
<gene>
    <name evidence="7" type="ORF">BC781_109125</name>
</gene>